<reference evidence="2 3" key="1">
    <citation type="journal article" date="2009" name="Appl. Environ. Microbiol.">
        <title>Community genomic and proteomic analyses of chemoautotrophic iron-oxidizing "Leptospirillum rubarum" (Group II) and "Leptospirillum ferrodiazotrophum" (Group III) bacteria in acid mine drainage biofilms.</title>
        <authorList>
            <person name="Goltsman D.S."/>
            <person name="Denef V.J."/>
            <person name="Singer S.W."/>
            <person name="VerBerkmoes N.C."/>
            <person name="Lefsrud M."/>
            <person name="Mueller R.S."/>
            <person name="Dick G.J."/>
            <person name="Sun C.L."/>
            <person name="Wheeler K.E."/>
            <person name="Zemla A."/>
            <person name="Baker B.J."/>
            <person name="Hauser L."/>
            <person name="Land M."/>
            <person name="Shah M.B."/>
            <person name="Thelen M.P."/>
            <person name="Hettich R.L."/>
            <person name="Banfield J.F."/>
        </authorList>
    </citation>
    <scope>NUCLEOTIDE SEQUENCE [LARGE SCALE GENOMIC DNA]</scope>
</reference>
<gene>
    <name evidence="2" type="ORF">UBAL3_93200126a</name>
</gene>
<evidence type="ECO:0000313" key="2">
    <source>
        <dbReference type="EMBL" id="EES52624.1"/>
    </source>
</evidence>
<keyword evidence="3" id="KW-1185">Reference proteome</keyword>
<dbReference type="Proteomes" id="UP000009374">
    <property type="component" value="Unassembled WGS sequence"/>
</dbReference>
<accession>C6HY12</accession>
<evidence type="ECO:0000256" key="1">
    <source>
        <dbReference type="SAM" id="MobiDB-lite"/>
    </source>
</evidence>
<organism evidence="2 3">
    <name type="scientific">Leptospirillum ferrodiazotrophum</name>
    <dbReference type="NCBI Taxonomy" id="412449"/>
    <lineage>
        <taxon>Bacteria</taxon>
        <taxon>Pseudomonadati</taxon>
        <taxon>Nitrospirota</taxon>
        <taxon>Nitrospiria</taxon>
        <taxon>Nitrospirales</taxon>
        <taxon>Nitrospiraceae</taxon>
        <taxon>Leptospirillum</taxon>
    </lineage>
</organism>
<proteinExistence type="predicted"/>
<feature type="compositionally biased region" description="Basic residues" evidence="1">
    <location>
        <begin position="107"/>
        <end position="117"/>
    </location>
</feature>
<dbReference type="AlphaFoldDB" id="C6HY12"/>
<name>C6HY12_9BACT</name>
<evidence type="ECO:0000313" key="3">
    <source>
        <dbReference type="Proteomes" id="UP000009374"/>
    </source>
</evidence>
<dbReference type="EMBL" id="GG693875">
    <property type="protein sequence ID" value="EES52624.1"/>
    <property type="molecule type" value="Genomic_DNA"/>
</dbReference>
<feature type="region of interest" description="Disordered" evidence="1">
    <location>
        <begin position="96"/>
        <end position="117"/>
    </location>
</feature>
<protein>
    <submittedName>
        <fullName evidence="2">Uncharacterized protein</fullName>
    </submittedName>
</protein>
<sequence>MTAFTFYRERPMNTRMKAPHRVGTGTGHSVRRIMFLGFLMLFGGCGASSGLYGPAYVPECTCCCGGGYTPYAYKATNHSSIAGPPVATAFMHETKGPMSDVSANSRSVRHKTKAHAK</sequence>